<proteinExistence type="inferred from homology"/>
<protein>
    <submittedName>
        <fullName evidence="7">Periplasmic oligopeptide-binding protein</fullName>
    </submittedName>
</protein>
<keyword evidence="4 5" id="KW-0732">Signal</keyword>
<dbReference type="RefSeq" id="WP_126356902.1">
    <property type="nucleotide sequence ID" value="NZ_LR134201.1"/>
</dbReference>
<organism evidence="7 8">
    <name type="scientific">Cedecea lapagei</name>
    <dbReference type="NCBI Taxonomy" id="158823"/>
    <lineage>
        <taxon>Bacteria</taxon>
        <taxon>Pseudomonadati</taxon>
        <taxon>Pseudomonadota</taxon>
        <taxon>Gammaproteobacteria</taxon>
        <taxon>Enterobacterales</taxon>
        <taxon>Enterobacteriaceae</taxon>
        <taxon>Cedecea</taxon>
    </lineage>
</organism>
<name>A0A3S4IJ27_9ENTR</name>
<dbReference type="Gene3D" id="3.10.105.10">
    <property type="entry name" value="Dipeptide-binding Protein, Domain 3"/>
    <property type="match status" value="1"/>
</dbReference>
<dbReference type="PIRSF" id="PIRSF002741">
    <property type="entry name" value="MppA"/>
    <property type="match status" value="1"/>
</dbReference>
<dbReference type="CDD" id="cd08504">
    <property type="entry name" value="PBP2_OppA"/>
    <property type="match status" value="1"/>
</dbReference>
<evidence type="ECO:0000256" key="2">
    <source>
        <dbReference type="ARBA" id="ARBA00005695"/>
    </source>
</evidence>
<evidence type="ECO:0000313" key="7">
    <source>
        <dbReference type="EMBL" id="VEB99012.1"/>
    </source>
</evidence>
<dbReference type="Proteomes" id="UP000274122">
    <property type="component" value="Chromosome"/>
</dbReference>
<evidence type="ECO:0000256" key="5">
    <source>
        <dbReference type="SAM" id="SignalP"/>
    </source>
</evidence>
<dbReference type="Gene3D" id="3.90.76.10">
    <property type="entry name" value="Dipeptide-binding Protein, Domain 1"/>
    <property type="match status" value="1"/>
</dbReference>
<dbReference type="InterPro" id="IPR039424">
    <property type="entry name" value="SBP_5"/>
</dbReference>
<dbReference type="OrthoDB" id="9801912at2"/>
<dbReference type="Pfam" id="PF00496">
    <property type="entry name" value="SBP_bac_5"/>
    <property type="match status" value="1"/>
</dbReference>
<dbReference type="FunFam" id="3.90.76.10:FF:000001">
    <property type="entry name" value="Oligopeptide ABC transporter substrate-binding protein"/>
    <property type="match status" value="1"/>
</dbReference>
<feature type="domain" description="Solute-binding protein family 5" evidence="6">
    <location>
        <begin position="81"/>
        <end position="460"/>
    </location>
</feature>
<dbReference type="GO" id="GO:0015833">
    <property type="term" value="P:peptide transport"/>
    <property type="evidence" value="ECO:0007669"/>
    <property type="project" value="TreeGrafter"/>
</dbReference>
<dbReference type="SUPFAM" id="SSF53850">
    <property type="entry name" value="Periplasmic binding protein-like II"/>
    <property type="match status" value="1"/>
</dbReference>
<dbReference type="AlphaFoldDB" id="A0A3S4IJ27"/>
<dbReference type="PANTHER" id="PTHR30290:SF10">
    <property type="entry name" value="PERIPLASMIC OLIGOPEPTIDE-BINDING PROTEIN-RELATED"/>
    <property type="match status" value="1"/>
</dbReference>
<dbReference type="GO" id="GO:0043190">
    <property type="term" value="C:ATP-binding cassette (ABC) transporter complex"/>
    <property type="evidence" value="ECO:0007669"/>
    <property type="project" value="InterPro"/>
</dbReference>
<dbReference type="EMBL" id="LR134201">
    <property type="protein sequence ID" value="VEB99012.1"/>
    <property type="molecule type" value="Genomic_DNA"/>
</dbReference>
<dbReference type="PANTHER" id="PTHR30290">
    <property type="entry name" value="PERIPLASMIC BINDING COMPONENT OF ABC TRANSPORTER"/>
    <property type="match status" value="1"/>
</dbReference>
<keyword evidence="8" id="KW-1185">Reference proteome</keyword>
<dbReference type="GO" id="GO:0030288">
    <property type="term" value="C:outer membrane-bounded periplasmic space"/>
    <property type="evidence" value="ECO:0007669"/>
    <property type="project" value="TreeGrafter"/>
</dbReference>
<dbReference type="FunFam" id="3.10.105.10:FF:000001">
    <property type="entry name" value="Oligopeptide ABC transporter, oligopeptide-binding protein"/>
    <property type="match status" value="1"/>
</dbReference>
<dbReference type="InterPro" id="IPR000914">
    <property type="entry name" value="SBP_5_dom"/>
</dbReference>
<reference evidence="7 8" key="1">
    <citation type="submission" date="2018-12" db="EMBL/GenBank/DDBJ databases">
        <authorList>
            <consortium name="Pathogen Informatics"/>
        </authorList>
    </citation>
    <scope>NUCLEOTIDE SEQUENCE [LARGE SCALE GENOMIC DNA]</scope>
    <source>
        <strain evidence="7 8">NCTC11466</strain>
    </source>
</reference>
<dbReference type="GO" id="GO:1904680">
    <property type="term" value="F:peptide transmembrane transporter activity"/>
    <property type="evidence" value="ECO:0007669"/>
    <property type="project" value="TreeGrafter"/>
</dbReference>
<evidence type="ECO:0000313" key="8">
    <source>
        <dbReference type="Proteomes" id="UP000274122"/>
    </source>
</evidence>
<feature type="chain" id="PRO_5018674116" evidence="5">
    <location>
        <begin position="27"/>
        <end position="541"/>
    </location>
</feature>
<dbReference type="KEGG" id="clap:NCTC11466_02964"/>
<feature type="signal peptide" evidence="5">
    <location>
        <begin position="1"/>
        <end position="26"/>
    </location>
</feature>
<evidence type="ECO:0000256" key="1">
    <source>
        <dbReference type="ARBA" id="ARBA00004196"/>
    </source>
</evidence>
<dbReference type="Gene3D" id="3.40.190.10">
    <property type="entry name" value="Periplasmic binding protein-like II"/>
    <property type="match status" value="1"/>
</dbReference>
<sequence>MKANNNTFSKSLIALGLLSAISSAWAADVPPGTELAAKQELVRNNGSEPASLDPHKVESDVESNIIGDFFDGLIAVDNNGKIQPRLADKWEEKDNIVWTFHLRPGIKWSNGEPITAQDVVWSWKRLVDPKTASPYASYPGSMHIENAADIALGKKPVDSLGVKALDASTLQVTLSQPTAAFLLMLGHTSMVPVSEAVVEKFGDKWTQPENFVSSGAYKLSQWVVNEKLVGERNKQNWDDARTVINKVTYLPIASPTSDVNRYKAGEIDITSTIPQTLFASLKESIPNQVHITPYLSTYYYEFNTTKAPFNDPRVRLALNLALDKDIIADKVLAQGQRPAWIVSQPQIGGIELKNPDYASWSHEKRVAEAKKLLEAAGFNASHPLTFNLLYNTSESHQRIAIAASSMWQKNLGVNAKLQNQEWKTMLDTMHNGTFDVVRYAWIADYDDAASFLDNFRSGNSENTSKYSNPAYDELLVKASKAETLEERGKYYQQAEDLLAKDVPAVPVYHYVLAQLVKPYVGGYAPSSLGKYLTRDMYIKKH</sequence>
<dbReference type="InterPro" id="IPR030678">
    <property type="entry name" value="Peptide/Ni-bd"/>
</dbReference>
<accession>A0A3S4IJ27</accession>
<evidence type="ECO:0000259" key="6">
    <source>
        <dbReference type="Pfam" id="PF00496"/>
    </source>
</evidence>
<evidence type="ECO:0000256" key="4">
    <source>
        <dbReference type="ARBA" id="ARBA00022729"/>
    </source>
</evidence>
<evidence type="ECO:0000256" key="3">
    <source>
        <dbReference type="ARBA" id="ARBA00022448"/>
    </source>
</evidence>
<gene>
    <name evidence="7" type="primary">oppA_3</name>
    <name evidence="7" type="ORF">NCTC11466_02964</name>
</gene>
<comment type="similarity">
    <text evidence="2">Belongs to the bacterial solute-binding protein 5 family.</text>
</comment>
<comment type="subcellular location">
    <subcellularLocation>
        <location evidence="1">Cell envelope</location>
    </subcellularLocation>
</comment>
<keyword evidence="3" id="KW-0813">Transport</keyword>